<dbReference type="AlphaFoldDB" id="A0A379PN12"/>
<keyword evidence="1" id="KW-0812">Transmembrane</keyword>
<accession>A0A379PN12</accession>
<proteinExistence type="predicted"/>
<dbReference type="Proteomes" id="UP000254260">
    <property type="component" value="Unassembled WGS sequence"/>
</dbReference>
<reference evidence="2 3" key="1">
    <citation type="submission" date="2018-06" db="EMBL/GenBank/DDBJ databases">
        <authorList>
            <consortium name="Pathogen Informatics"/>
            <person name="Doyle S."/>
        </authorList>
    </citation>
    <scope>NUCLEOTIDE SEQUENCE [LARGE SCALE GENOMIC DNA]</scope>
    <source>
        <strain evidence="2 3">NCTC10899</strain>
    </source>
</reference>
<gene>
    <name evidence="2" type="ORF">NCTC10899_04995</name>
</gene>
<dbReference type="EMBL" id="UGUU01000002">
    <property type="protein sequence ID" value="SUE95756.1"/>
    <property type="molecule type" value="Genomic_DNA"/>
</dbReference>
<keyword evidence="1" id="KW-0472">Membrane</keyword>
<feature type="transmembrane region" description="Helical" evidence="1">
    <location>
        <begin position="6"/>
        <end position="25"/>
    </location>
</feature>
<protein>
    <submittedName>
        <fullName evidence="2">Uncharacterized protein</fullName>
    </submittedName>
</protein>
<organism evidence="2 3">
    <name type="scientific">Ectopseudomonas mendocina</name>
    <name type="common">Pseudomonas mendocina</name>
    <dbReference type="NCBI Taxonomy" id="300"/>
    <lineage>
        <taxon>Bacteria</taxon>
        <taxon>Pseudomonadati</taxon>
        <taxon>Pseudomonadota</taxon>
        <taxon>Gammaproteobacteria</taxon>
        <taxon>Pseudomonadales</taxon>
        <taxon>Pseudomonadaceae</taxon>
        <taxon>Ectopseudomonas</taxon>
    </lineage>
</organism>
<evidence type="ECO:0000313" key="2">
    <source>
        <dbReference type="EMBL" id="SUE95756.1"/>
    </source>
</evidence>
<evidence type="ECO:0000256" key="1">
    <source>
        <dbReference type="SAM" id="Phobius"/>
    </source>
</evidence>
<sequence length="91" mass="10572">MHPAMHVWAVIAASLSTLHYHFIVLSNGKWVYEKVDAVDPLVVFTRQEFVSLRHCIRLFCREVGLDEPFQYHLEDSNHVSSRNVEGFATWS</sequence>
<evidence type="ECO:0000313" key="3">
    <source>
        <dbReference type="Proteomes" id="UP000254260"/>
    </source>
</evidence>
<name>A0A379PN12_ECTME</name>
<keyword evidence="1" id="KW-1133">Transmembrane helix</keyword>